<accession>I0V888</accession>
<dbReference type="HOGENOM" id="CLU_069356_21_0_11"/>
<dbReference type="GO" id="GO:0003677">
    <property type="term" value="F:DNA binding"/>
    <property type="evidence" value="ECO:0007669"/>
    <property type="project" value="UniProtKB-UniRule"/>
</dbReference>
<dbReference type="Proteomes" id="UP000004691">
    <property type="component" value="Unassembled WGS sequence"/>
</dbReference>
<sequence>MGVTTRRDQVLNAAIRVLGSQGTRQLTHRAVDAEARLPEGSTSNYFRNRDALVAGVLDRLVAQDEQAWGLFSADLDTSALTLDGFAEAVAQFVDELASTARTATLARHAIFLEAAHREHLREQVESRRQRLQTWGAPWLRRLGSPHPERDFAALRALLEGLLFQQCTLPDPRFAPSVPVRALLDGLSRRW</sequence>
<dbReference type="PROSITE" id="PS50977">
    <property type="entry name" value="HTH_TETR_2"/>
    <property type="match status" value="1"/>
</dbReference>
<gene>
    <name evidence="4" type="ORF">SacxiDRAFT_4156</name>
</gene>
<keyword evidence="5" id="KW-1185">Reference proteome</keyword>
<reference evidence="4 5" key="1">
    <citation type="submission" date="2012-01" db="EMBL/GenBank/DDBJ databases">
        <title>Improved High-Quality Draft sequence of Saccharomonospora xinjiangensis XJ-54.</title>
        <authorList>
            <consortium name="US DOE Joint Genome Institute"/>
            <person name="Lucas S."/>
            <person name="Han J."/>
            <person name="Lapidus A."/>
            <person name="Cheng J.-F."/>
            <person name="Goodwin L."/>
            <person name="Pitluck S."/>
            <person name="Peters L."/>
            <person name="Mikhailova N."/>
            <person name="Teshima H."/>
            <person name="Detter J.C."/>
            <person name="Han C."/>
            <person name="Tapia R."/>
            <person name="Land M."/>
            <person name="Hauser L."/>
            <person name="Kyrpides N."/>
            <person name="Ivanova N."/>
            <person name="Pagani I."/>
            <person name="Brambilla E.-M."/>
            <person name="Klenk H.-P."/>
            <person name="Woyke T."/>
        </authorList>
    </citation>
    <scope>NUCLEOTIDE SEQUENCE [LARGE SCALE GENOMIC DNA]</scope>
    <source>
        <strain evidence="4 5">XJ-54</strain>
    </source>
</reference>
<dbReference type="STRING" id="882086.SacxiDRAFT_4156"/>
<evidence type="ECO:0000256" key="2">
    <source>
        <dbReference type="PROSITE-ProRule" id="PRU00335"/>
    </source>
</evidence>
<keyword evidence="1 2" id="KW-0238">DNA-binding</keyword>
<proteinExistence type="predicted"/>
<evidence type="ECO:0000313" key="5">
    <source>
        <dbReference type="Proteomes" id="UP000004691"/>
    </source>
</evidence>
<protein>
    <recommendedName>
        <fullName evidence="3">HTH tetR-type domain-containing protein</fullName>
    </recommendedName>
</protein>
<name>I0V888_9PSEU</name>
<dbReference type="Gene3D" id="1.10.357.10">
    <property type="entry name" value="Tetracycline Repressor, domain 2"/>
    <property type="match status" value="1"/>
</dbReference>
<feature type="domain" description="HTH tetR-type" evidence="3">
    <location>
        <begin position="4"/>
        <end position="64"/>
    </location>
</feature>
<dbReference type="InterPro" id="IPR041583">
    <property type="entry name" value="TetR_C_31"/>
</dbReference>
<dbReference type="Pfam" id="PF17940">
    <property type="entry name" value="TetR_C_31"/>
    <property type="match status" value="1"/>
</dbReference>
<feature type="DNA-binding region" description="H-T-H motif" evidence="2">
    <location>
        <begin position="27"/>
        <end position="46"/>
    </location>
</feature>
<dbReference type="InterPro" id="IPR009057">
    <property type="entry name" value="Homeodomain-like_sf"/>
</dbReference>
<dbReference type="AlphaFoldDB" id="I0V888"/>
<dbReference type="InterPro" id="IPR001647">
    <property type="entry name" value="HTH_TetR"/>
</dbReference>
<evidence type="ECO:0000259" key="3">
    <source>
        <dbReference type="PROSITE" id="PS50977"/>
    </source>
</evidence>
<dbReference type="EMBL" id="JH636049">
    <property type="protein sequence ID" value="EID56341.1"/>
    <property type="molecule type" value="Genomic_DNA"/>
</dbReference>
<dbReference type="SUPFAM" id="SSF46689">
    <property type="entry name" value="Homeodomain-like"/>
    <property type="match status" value="1"/>
</dbReference>
<evidence type="ECO:0000313" key="4">
    <source>
        <dbReference type="EMBL" id="EID56341.1"/>
    </source>
</evidence>
<organism evidence="4 5">
    <name type="scientific">Saccharomonospora xinjiangensis XJ-54</name>
    <dbReference type="NCBI Taxonomy" id="882086"/>
    <lineage>
        <taxon>Bacteria</taxon>
        <taxon>Bacillati</taxon>
        <taxon>Actinomycetota</taxon>
        <taxon>Actinomycetes</taxon>
        <taxon>Pseudonocardiales</taxon>
        <taxon>Pseudonocardiaceae</taxon>
        <taxon>Saccharomonospora</taxon>
    </lineage>
</organism>
<dbReference type="eggNOG" id="COG3226">
    <property type="taxonomic scope" value="Bacteria"/>
</dbReference>
<evidence type="ECO:0000256" key="1">
    <source>
        <dbReference type="ARBA" id="ARBA00023125"/>
    </source>
</evidence>